<dbReference type="EMBL" id="AYSJ01000008">
    <property type="protein sequence ID" value="ETS32041.1"/>
    <property type="molecule type" value="Genomic_DNA"/>
</dbReference>
<protein>
    <submittedName>
        <fullName evidence="2">Uncharacterized protein</fullName>
    </submittedName>
</protein>
<reference evidence="2 3" key="1">
    <citation type="submission" date="2013-11" db="EMBL/GenBank/DDBJ databases">
        <title>Elucidation of the Photorhabdus temperata genome and generation of transposon mutant library to identify motility mutants.</title>
        <authorList>
            <person name="Hurst S.G.IV."/>
            <person name="Micheals B."/>
            <person name="Abebe-Akele F."/>
            <person name="Rowedder H."/>
            <person name="Bullock H."/>
            <person name="Jackobeck R."/>
            <person name="Janicki E."/>
            <person name="Tisa L.S."/>
        </authorList>
    </citation>
    <scope>NUCLEOTIDE SEQUENCE [LARGE SCALE GENOMIC DNA]</scope>
    <source>
        <strain evidence="2 3">NC19</strain>
    </source>
</reference>
<dbReference type="AlphaFoldDB" id="W3V7Z4"/>
<comment type="caution">
    <text evidence="2">The sequence shown here is derived from an EMBL/GenBank/DDBJ whole genome shotgun (WGS) entry which is preliminary data.</text>
</comment>
<keyword evidence="1" id="KW-0812">Transmembrane</keyword>
<name>W3V7Z4_9GAMM</name>
<keyword evidence="1" id="KW-1133">Transmembrane helix</keyword>
<proteinExistence type="predicted"/>
<evidence type="ECO:0000313" key="3">
    <source>
        <dbReference type="Proteomes" id="UP000018957"/>
    </source>
</evidence>
<keyword evidence="3" id="KW-1185">Reference proteome</keyword>
<organism evidence="2 3">
    <name type="scientific">Photorhabdus khanii NC19</name>
    <dbReference type="NCBI Taxonomy" id="1004151"/>
    <lineage>
        <taxon>Bacteria</taxon>
        <taxon>Pseudomonadati</taxon>
        <taxon>Pseudomonadota</taxon>
        <taxon>Gammaproteobacteria</taxon>
        <taxon>Enterobacterales</taxon>
        <taxon>Morganellaceae</taxon>
        <taxon>Photorhabdus</taxon>
    </lineage>
</organism>
<feature type="transmembrane region" description="Helical" evidence="1">
    <location>
        <begin position="12"/>
        <end position="31"/>
    </location>
</feature>
<dbReference type="Proteomes" id="UP000018957">
    <property type="component" value="Unassembled WGS sequence"/>
</dbReference>
<gene>
    <name evidence="2" type="ORF">PTE_01799</name>
</gene>
<sequence>MNYQRDTQRLVLAIALYNTIAGNYFVFWLIMTLEYC</sequence>
<evidence type="ECO:0000313" key="2">
    <source>
        <dbReference type="EMBL" id="ETS32041.1"/>
    </source>
</evidence>
<keyword evidence="1" id="KW-0472">Membrane</keyword>
<accession>W3V7Z4</accession>
<evidence type="ECO:0000256" key="1">
    <source>
        <dbReference type="SAM" id="Phobius"/>
    </source>
</evidence>